<dbReference type="GO" id="GO:0031902">
    <property type="term" value="C:late endosome membrane"/>
    <property type="evidence" value="ECO:0007669"/>
    <property type="project" value="TreeGrafter"/>
</dbReference>
<dbReference type="GO" id="GO:0006896">
    <property type="term" value="P:Golgi to vacuole transport"/>
    <property type="evidence" value="ECO:0007669"/>
    <property type="project" value="TreeGrafter"/>
</dbReference>
<protein>
    <submittedName>
        <fullName evidence="10">Putative vesicle transport through interaction</fullName>
    </submittedName>
</protein>
<evidence type="ECO:0000256" key="2">
    <source>
        <dbReference type="ARBA" id="ARBA00006108"/>
    </source>
</evidence>
<dbReference type="CDD" id="cd15890">
    <property type="entry name" value="SNARE_Vti1b"/>
    <property type="match status" value="1"/>
</dbReference>
<keyword evidence="3" id="KW-0813">Transport</keyword>
<sequence length="115" mass="13180">MNSNFEYDWDARNRRTVLEGVSALERTSDSLARSHQLAIETEEVGTTIITELGEQRETLLRSKSRLVRTDEELSKTQKVLKSIKTNVLMNKLILVILIVLESAILAALVYLKFFR</sequence>
<dbReference type="AlphaFoldDB" id="A0A6M2DC99"/>
<evidence type="ECO:0000256" key="5">
    <source>
        <dbReference type="ARBA" id="ARBA00022927"/>
    </source>
</evidence>
<evidence type="ECO:0000256" key="1">
    <source>
        <dbReference type="ARBA" id="ARBA00004211"/>
    </source>
</evidence>
<evidence type="ECO:0000313" key="10">
    <source>
        <dbReference type="EMBL" id="NOV43739.1"/>
    </source>
</evidence>
<dbReference type="GO" id="GO:0006891">
    <property type="term" value="P:intra-Golgi vesicle-mediated transport"/>
    <property type="evidence" value="ECO:0007669"/>
    <property type="project" value="TreeGrafter"/>
</dbReference>
<keyword evidence="7" id="KW-0175">Coiled coil</keyword>
<evidence type="ECO:0000256" key="4">
    <source>
        <dbReference type="ARBA" id="ARBA00022692"/>
    </source>
</evidence>
<feature type="transmembrane region" description="Helical" evidence="9">
    <location>
        <begin position="92"/>
        <end position="111"/>
    </location>
</feature>
<dbReference type="GO" id="GO:0048280">
    <property type="term" value="P:vesicle fusion with Golgi apparatus"/>
    <property type="evidence" value="ECO:0007669"/>
    <property type="project" value="TreeGrafter"/>
</dbReference>
<dbReference type="GO" id="GO:1903076">
    <property type="term" value="P:regulation of protein localization to plasma membrane"/>
    <property type="evidence" value="ECO:0007669"/>
    <property type="project" value="TreeGrafter"/>
</dbReference>
<evidence type="ECO:0000256" key="6">
    <source>
        <dbReference type="ARBA" id="ARBA00022989"/>
    </source>
</evidence>
<organism evidence="10">
    <name type="scientific">Xenopsylla cheopis</name>
    <name type="common">Oriental rat flea</name>
    <name type="synonym">Pulex cheopis</name>
    <dbReference type="NCBI Taxonomy" id="163159"/>
    <lineage>
        <taxon>Eukaryota</taxon>
        <taxon>Metazoa</taxon>
        <taxon>Ecdysozoa</taxon>
        <taxon>Arthropoda</taxon>
        <taxon>Hexapoda</taxon>
        <taxon>Insecta</taxon>
        <taxon>Pterygota</taxon>
        <taxon>Neoptera</taxon>
        <taxon>Endopterygota</taxon>
        <taxon>Siphonaptera</taxon>
        <taxon>Pulicidae</taxon>
        <taxon>Xenopsyllinae</taxon>
        <taxon>Xenopsylla</taxon>
    </lineage>
</organism>
<dbReference type="GO" id="GO:0012507">
    <property type="term" value="C:ER to Golgi transport vesicle membrane"/>
    <property type="evidence" value="ECO:0007669"/>
    <property type="project" value="TreeGrafter"/>
</dbReference>
<evidence type="ECO:0000256" key="8">
    <source>
        <dbReference type="ARBA" id="ARBA00023136"/>
    </source>
</evidence>
<dbReference type="PANTHER" id="PTHR21230">
    <property type="entry name" value="VESICLE TRANSPORT V-SNARE PROTEIN VTI1-RELATED"/>
    <property type="match status" value="1"/>
</dbReference>
<dbReference type="Pfam" id="PF12352">
    <property type="entry name" value="V-SNARE_C"/>
    <property type="match status" value="1"/>
</dbReference>
<dbReference type="GO" id="GO:0005829">
    <property type="term" value="C:cytosol"/>
    <property type="evidence" value="ECO:0007669"/>
    <property type="project" value="GOC"/>
</dbReference>
<dbReference type="GO" id="GO:0016236">
    <property type="term" value="P:macroautophagy"/>
    <property type="evidence" value="ECO:0007669"/>
    <property type="project" value="TreeGrafter"/>
</dbReference>
<keyword evidence="8 9" id="KW-0472">Membrane</keyword>
<dbReference type="EMBL" id="GIIL01000013">
    <property type="protein sequence ID" value="NOV43739.1"/>
    <property type="molecule type" value="Transcribed_RNA"/>
</dbReference>
<evidence type="ECO:0000256" key="7">
    <source>
        <dbReference type="ARBA" id="ARBA00023054"/>
    </source>
</evidence>
<dbReference type="GO" id="GO:0005794">
    <property type="term" value="C:Golgi apparatus"/>
    <property type="evidence" value="ECO:0007669"/>
    <property type="project" value="TreeGrafter"/>
</dbReference>
<evidence type="ECO:0000256" key="9">
    <source>
        <dbReference type="SAM" id="Phobius"/>
    </source>
</evidence>
<dbReference type="PANTHER" id="PTHR21230:SF89">
    <property type="entry name" value="VESICLE TRANSPORT THROUGH INTERACTION WITH T-SNARES HOMOLOG 1B"/>
    <property type="match status" value="1"/>
</dbReference>
<dbReference type="GO" id="GO:0000149">
    <property type="term" value="F:SNARE binding"/>
    <property type="evidence" value="ECO:0007669"/>
    <property type="project" value="TreeGrafter"/>
</dbReference>
<dbReference type="Gene3D" id="1.20.5.110">
    <property type="match status" value="1"/>
</dbReference>
<dbReference type="FunFam" id="1.20.5.110:FF:000002">
    <property type="entry name" value="Vesicle transport through interaction with t-SNAREsB"/>
    <property type="match status" value="1"/>
</dbReference>
<dbReference type="GO" id="GO:0031201">
    <property type="term" value="C:SNARE complex"/>
    <property type="evidence" value="ECO:0007669"/>
    <property type="project" value="TreeGrafter"/>
</dbReference>
<reference evidence="10" key="1">
    <citation type="submission" date="2020-03" db="EMBL/GenBank/DDBJ databases">
        <title>Transcriptomic Profiling of the Digestive Tract of the Rat Flea, Xenopsylla cheopis, Following Blood Feeding and Infection with Yersinia pestis.</title>
        <authorList>
            <person name="Bland D.M."/>
            <person name="Martens C.A."/>
            <person name="Virtaneva K."/>
            <person name="Kanakabandi K."/>
            <person name="Long D."/>
            <person name="Rosenke R."/>
            <person name="Saturday G.A."/>
            <person name="Hoyt F.H."/>
            <person name="Bruno D.P."/>
            <person name="Ribeiro J.M.C."/>
            <person name="Hinnebusch J."/>
        </authorList>
    </citation>
    <scope>NUCLEOTIDE SEQUENCE</scope>
</reference>
<accession>A0A6M2DC99</accession>
<name>A0A6M2DC99_XENCH</name>
<comment type="subcellular location">
    <subcellularLocation>
        <location evidence="1">Membrane</location>
        <topology evidence="1">Single-pass type IV membrane protein</topology>
    </subcellularLocation>
</comment>
<dbReference type="GO" id="GO:0005789">
    <property type="term" value="C:endoplasmic reticulum membrane"/>
    <property type="evidence" value="ECO:0007669"/>
    <property type="project" value="TreeGrafter"/>
</dbReference>
<dbReference type="SUPFAM" id="SSF58038">
    <property type="entry name" value="SNARE fusion complex"/>
    <property type="match status" value="1"/>
</dbReference>
<dbReference type="GO" id="GO:0015031">
    <property type="term" value="P:protein transport"/>
    <property type="evidence" value="ECO:0007669"/>
    <property type="project" value="UniProtKB-KW"/>
</dbReference>
<proteinExistence type="inferred from homology"/>
<keyword evidence="4 9" id="KW-0812">Transmembrane</keyword>
<dbReference type="GO" id="GO:0005484">
    <property type="term" value="F:SNAP receptor activity"/>
    <property type="evidence" value="ECO:0007669"/>
    <property type="project" value="TreeGrafter"/>
</dbReference>
<comment type="similarity">
    <text evidence="2">Belongs to the VTI1 family.</text>
</comment>
<keyword evidence="5" id="KW-0653">Protein transport</keyword>
<evidence type="ECO:0000256" key="3">
    <source>
        <dbReference type="ARBA" id="ARBA00022448"/>
    </source>
</evidence>
<dbReference type="GO" id="GO:0042147">
    <property type="term" value="P:retrograde transport, endosome to Golgi"/>
    <property type="evidence" value="ECO:0007669"/>
    <property type="project" value="TreeGrafter"/>
</dbReference>
<keyword evidence="6 9" id="KW-1133">Transmembrane helix</keyword>